<name>A0ABR2H0P0_9EUKA</name>
<evidence type="ECO:0000313" key="7">
    <source>
        <dbReference type="Proteomes" id="UP001470230"/>
    </source>
</evidence>
<keyword evidence="7" id="KW-1185">Reference proteome</keyword>
<evidence type="ECO:0000256" key="2">
    <source>
        <dbReference type="ARBA" id="ARBA00022723"/>
    </source>
</evidence>
<dbReference type="SUPFAM" id="SSF53187">
    <property type="entry name" value="Zn-dependent exopeptidases"/>
    <property type="match status" value="1"/>
</dbReference>
<protein>
    <recommendedName>
        <fullName evidence="5">Succinylglutamate desuccinylase/Aspartoacylase catalytic domain-containing protein</fullName>
    </recommendedName>
</protein>
<feature type="domain" description="Succinylglutamate desuccinylase/Aspartoacylase catalytic" evidence="5">
    <location>
        <begin position="37"/>
        <end position="224"/>
    </location>
</feature>
<keyword evidence="3" id="KW-0378">Hydrolase</keyword>
<evidence type="ECO:0000256" key="1">
    <source>
        <dbReference type="ARBA" id="ARBA00001947"/>
    </source>
</evidence>
<evidence type="ECO:0000256" key="4">
    <source>
        <dbReference type="ARBA" id="ARBA00022833"/>
    </source>
</evidence>
<keyword evidence="2" id="KW-0479">Metal-binding</keyword>
<gene>
    <name evidence="6" type="ORF">M9Y10_032319</name>
</gene>
<dbReference type="PANTHER" id="PTHR37326">
    <property type="entry name" value="BLL3975 PROTEIN"/>
    <property type="match status" value="1"/>
</dbReference>
<dbReference type="InterPro" id="IPR055438">
    <property type="entry name" value="AstE_AspA_cat"/>
</dbReference>
<dbReference type="PIRSF" id="PIRSF039012">
    <property type="entry name" value="ASP"/>
    <property type="match status" value="1"/>
</dbReference>
<dbReference type="Proteomes" id="UP001470230">
    <property type="component" value="Unassembled WGS sequence"/>
</dbReference>
<accession>A0ABR2H0P0</accession>
<sequence>MEASIWSWEPCSKKTYILPISESSASIPVTIINGANPGPSVLISGGIHNAEFVGIQAAIELSNEFAPEELNGSLAIIHLMNPSGFSHRTNSLVWEDGKNLNRVFPGSQDGTVADRIAYLITNMFIKKADAYIDLHCGDCFEELTPYVYCQGATDASTAKISREMAELTDVPYLVPSKVSSGGAYNYAGSIGVPGILIERGCLGLWTREEVEADKKDVRNILRYLGVLNDEMETQIHHPKELENIIYADSSFTGCWYPSKKAGQHINKGEILGEIRDYFGKTLYTYTAKMDGVLLYQAKSLNIIKNDIMVAYGSIHGHQRSKLLAYSF</sequence>
<dbReference type="Pfam" id="PF24827">
    <property type="entry name" value="AstE_AspA_cat"/>
    <property type="match status" value="1"/>
</dbReference>
<evidence type="ECO:0000259" key="5">
    <source>
        <dbReference type="Pfam" id="PF24827"/>
    </source>
</evidence>
<dbReference type="PANTHER" id="PTHR37326:SF1">
    <property type="entry name" value="BLL3975 PROTEIN"/>
    <property type="match status" value="1"/>
</dbReference>
<keyword evidence="4" id="KW-0862">Zinc</keyword>
<comment type="caution">
    <text evidence="6">The sequence shown here is derived from an EMBL/GenBank/DDBJ whole genome shotgun (WGS) entry which is preliminary data.</text>
</comment>
<dbReference type="InterPro" id="IPR053138">
    <property type="entry name" value="N-alpha-Ac-DABA_deacetylase"/>
</dbReference>
<proteinExistence type="predicted"/>
<reference evidence="6 7" key="1">
    <citation type="submission" date="2024-04" db="EMBL/GenBank/DDBJ databases">
        <title>Tritrichomonas musculus Genome.</title>
        <authorList>
            <person name="Alves-Ferreira E."/>
            <person name="Grigg M."/>
            <person name="Lorenzi H."/>
            <person name="Galac M."/>
        </authorList>
    </citation>
    <scope>NUCLEOTIDE SEQUENCE [LARGE SCALE GENOMIC DNA]</scope>
    <source>
        <strain evidence="6 7">EAF2021</strain>
    </source>
</reference>
<evidence type="ECO:0000256" key="3">
    <source>
        <dbReference type="ARBA" id="ARBA00022801"/>
    </source>
</evidence>
<dbReference type="Gene3D" id="3.40.630.10">
    <property type="entry name" value="Zn peptidases"/>
    <property type="match status" value="1"/>
</dbReference>
<comment type="cofactor">
    <cofactor evidence="1">
        <name>Zn(2+)</name>
        <dbReference type="ChEBI" id="CHEBI:29105"/>
    </cofactor>
</comment>
<evidence type="ECO:0000313" key="6">
    <source>
        <dbReference type="EMBL" id="KAK8839382.1"/>
    </source>
</evidence>
<organism evidence="6 7">
    <name type="scientific">Tritrichomonas musculus</name>
    <dbReference type="NCBI Taxonomy" id="1915356"/>
    <lineage>
        <taxon>Eukaryota</taxon>
        <taxon>Metamonada</taxon>
        <taxon>Parabasalia</taxon>
        <taxon>Tritrichomonadida</taxon>
        <taxon>Tritrichomonadidae</taxon>
        <taxon>Tritrichomonas</taxon>
    </lineage>
</organism>
<dbReference type="EMBL" id="JAPFFF010000052">
    <property type="protein sequence ID" value="KAK8839382.1"/>
    <property type="molecule type" value="Genomic_DNA"/>
</dbReference>
<dbReference type="CDD" id="cd06254">
    <property type="entry name" value="M14_ASTE_ASPA-like"/>
    <property type="match status" value="1"/>
</dbReference>
<dbReference type="InterPro" id="IPR043795">
    <property type="entry name" value="N-alpha-Ac-DABA-like"/>
</dbReference>